<dbReference type="OrthoDB" id="10444825at2759"/>
<proteinExistence type="predicted"/>
<keyword evidence="3" id="KW-1185">Reference proteome</keyword>
<accession>A0A3L6RMI7</accession>
<dbReference type="Proteomes" id="UP000275267">
    <property type="component" value="Unassembled WGS sequence"/>
</dbReference>
<organism evidence="2 3">
    <name type="scientific">Panicum miliaceum</name>
    <name type="common">Proso millet</name>
    <name type="synonym">Broomcorn millet</name>
    <dbReference type="NCBI Taxonomy" id="4540"/>
    <lineage>
        <taxon>Eukaryota</taxon>
        <taxon>Viridiplantae</taxon>
        <taxon>Streptophyta</taxon>
        <taxon>Embryophyta</taxon>
        <taxon>Tracheophyta</taxon>
        <taxon>Spermatophyta</taxon>
        <taxon>Magnoliopsida</taxon>
        <taxon>Liliopsida</taxon>
        <taxon>Poales</taxon>
        <taxon>Poaceae</taxon>
        <taxon>PACMAD clade</taxon>
        <taxon>Panicoideae</taxon>
        <taxon>Panicodae</taxon>
        <taxon>Paniceae</taxon>
        <taxon>Panicinae</taxon>
        <taxon>Panicum</taxon>
        <taxon>Panicum sect. Panicum</taxon>
    </lineage>
</organism>
<feature type="compositionally biased region" description="Basic and acidic residues" evidence="1">
    <location>
        <begin position="42"/>
        <end position="78"/>
    </location>
</feature>
<comment type="caution">
    <text evidence="2">The sequence shown here is derived from an EMBL/GenBank/DDBJ whole genome shotgun (WGS) entry which is preliminary data.</text>
</comment>
<reference evidence="3" key="1">
    <citation type="journal article" date="2019" name="Nat. Commun.">
        <title>The genome of broomcorn millet.</title>
        <authorList>
            <person name="Zou C."/>
            <person name="Miki D."/>
            <person name="Li D."/>
            <person name="Tang Q."/>
            <person name="Xiao L."/>
            <person name="Rajput S."/>
            <person name="Deng P."/>
            <person name="Jia W."/>
            <person name="Huang R."/>
            <person name="Zhang M."/>
            <person name="Sun Y."/>
            <person name="Hu J."/>
            <person name="Fu X."/>
            <person name="Schnable P.S."/>
            <person name="Li F."/>
            <person name="Zhang H."/>
            <person name="Feng B."/>
            <person name="Zhu X."/>
            <person name="Liu R."/>
            <person name="Schnable J.C."/>
            <person name="Zhu J.-K."/>
            <person name="Zhang H."/>
        </authorList>
    </citation>
    <scope>NUCLEOTIDE SEQUENCE [LARGE SCALE GENOMIC DNA]</scope>
</reference>
<evidence type="ECO:0000313" key="3">
    <source>
        <dbReference type="Proteomes" id="UP000275267"/>
    </source>
</evidence>
<sequence length="89" mass="9920">MERGSAAEYSEVKAVIGSNEEEKDQMTKKDKGQRKRKKDKAKGHGGDDDRSIQSDEKNHSVEMKHAEVSAKMAEKPCSEHAEVIMSKGM</sequence>
<evidence type="ECO:0000313" key="2">
    <source>
        <dbReference type="EMBL" id="RLN05308.1"/>
    </source>
</evidence>
<evidence type="ECO:0000256" key="1">
    <source>
        <dbReference type="SAM" id="MobiDB-lite"/>
    </source>
</evidence>
<gene>
    <name evidence="2" type="ORF">C2845_PM13G09570</name>
</gene>
<feature type="region of interest" description="Disordered" evidence="1">
    <location>
        <begin position="1"/>
        <end position="78"/>
    </location>
</feature>
<dbReference type="EMBL" id="PQIB02000008">
    <property type="protein sequence ID" value="RLN05308.1"/>
    <property type="molecule type" value="Genomic_DNA"/>
</dbReference>
<dbReference type="STRING" id="4540.A0A3L6RMI7"/>
<feature type="compositionally biased region" description="Basic residues" evidence="1">
    <location>
        <begin position="31"/>
        <end position="41"/>
    </location>
</feature>
<dbReference type="AlphaFoldDB" id="A0A3L6RMI7"/>
<protein>
    <submittedName>
        <fullName evidence="2">Uncharacterized protein</fullName>
    </submittedName>
</protein>
<name>A0A3L6RMI7_PANMI</name>